<dbReference type="Pfam" id="PF25209">
    <property type="entry name" value="Phage_capsid_4"/>
    <property type="match status" value="1"/>
</dbReference>
<evidence type="ECO:0000313" key="1">
    <source>
        <dbReference type="EMBL" id="QJA93936.1"/>
    </source>
</evidence>
<name>A0A6M3LFJ3_9ZZZZ</name>
<organism evidence="1">
    <name type="scientific">viral metagenome</name>
    <dbReference type="NCBI Taxonomy" id="1070528"/>
    <lineage>
        <taxon>unclassified sequences</taxon>
        <taxon>metagenomes</taxon>
        <taxon>organismal metagenomes</taxon>
    </lineage>
</organism>
<sequence length="291" mass="31331">MPIQTATTGNLENAQRVAIAESLYTAEHSAPCSNLIRKFKLGKGEKQLTVPKVGQMEASNLTDGEDIVDSEDIGMTTTDLTTSEVGMKVIITDKLVRQANDDVFRMVGVQMGQGMVRKKEADIIALFPALNGGTVLGADDKNLTAQNFAACIAQAKANKYPSPIFAVHHPNAVFALTASLSPVGATASVAIPRGFSEDKLRDFYKITLNQVPIFETGNIAVIAGYASAYGVIASRDAMCILESTEMNKENERDASLRAWEMIITSDYGCFELDDTYGAAMQYEIGNPATNN</sequence>
<gene>
    <name evidence="1" type="ORF">MM415B04067_0003</name>
</gene>
<proteinExistence type="predicted"/>
<accession>A0A6M3LFJ3</accession>
<protein>
    <submittedName>
        <fullName evidence="1">Putative capsid protein</fullName>
    </submittedName>
</protein>
<dbReference type="AlphaFoldDB" id="A0A6M3LFJ3"/>
<dbReference type="EMBL" id="MT143189">
    <property type="protein sequence ID" value="QJA93936.1"/>
    <property type="molecule type" value="Genomic_DNA"/>
</dbReference>
<reference evidence="1" key="1">
    <citation type="submission" date="2020-03" db="EMBL/GenBank/DDBJ databases">
        <title>The deep terrestrial virosphere.</title>
        <authorList>
            <person name="Holmfeldt K."/>
            <person name="Nilsson E."/>
            <person name="Simone D."/>
            <person name="Lopez-Fernandez M."/>
            <person name="Wu X."/>
            <person name="de Brujin I."/>
            <person name="Lundin D."/>
            <person name="Andersson A."/>
            <person name="Bertilsson S."/>
            <person name="Dopson M."/>
        </authorList>
    </citation>
    <scope>NUCLEOTIDE SEQUENCE</scope>
    <source>
        <strain evidence="1">MM415B04067</strain>
    </source>
</reference>